<dbReference type="NCBIfam" id="TIGR02532">
    <property type="entry name" value="IV_pilin_GFxxxE"/>
    <property type="match status" value="1"/>
</dbReference>
<organism evidence="2 3">
    <name type="scientific">Pseudoduganella flava</name>
    <dbReference type="NCBI Taxonomy" id="871742"/>
    <lineage>
        <taxon>Bacteria</taxon>
        <taxon>Pseudomonadati</taxon>
        <taxon>Pseudomonadota</taxon>
        <taxon>Betaproteobacteria</taxon>
        <taxon>Burkholderiales</taxon>
        <taxon>Oxalobacteraceae</taxon>
        <taxon>Telluria group</taxon>
        <taxon>Pseudoduganella</taxon>
    </lineage>
</organism>
<comment type="caution">
    <text evidence="2">The sequence shown here is derived from an EMBL/GenBank/DDBJ whole genome shotgun (WGS) entry which is preliminary data.</text>
</comment>
<name>A0A562PIA2_9BURK</name>
<keyword evidence="1" id="KW-0812">Transmembrane</keyword>
<dbReference type="Pfam" id="PF07963">
    <property type="entry name" value="N_methyl"/>
    <property type="match status" value="1"/>
</dbReference>
<dbReference type="EMBL" id="VLKW01000010">
    <property type="protein sequence ID" value="TWI44137.1"/>
    <property type="molecule type" value="Genomic_DNA"/>
</dbReference>
<evidence type="ECO:0000313" key="2">
    <source>
        <dbReference type="EMBL" id="TWI44137.1"/>
    </source>
</evidence>
<dbReference type="InterPro" id="IPR012902">
    <property type="entry name" value="N_methyl_site"/>
</dbReference>
<dbReference type="AlphaFoldDB" id="A0A562PIA2"/>
<sequence length="189" mass="20105">MVACMTAISPSRTSKLPGHRAGQFGFTLVELILVLVVTGILAAVMAPRFFDRATFDTTSYSNQVTALIRYGQKQAIAQNRNVFVRLDGASVALCYDAACTQPVTAAAGKNSDSANTLARCGNLSTWACEGVPNGLAMTAAAMFYFDPAGRPFYPNDGNTSTFVNRLAVQVTGGGQTRVTLVEQETGYTR</sequence>
<dbReference type="Proteomes" id="UP000315112">
    <property type="component" value="Unassembled WGS sequence"/>
</dbReference>
<dbReference type="InterPro" id="IPR045584">
    <property type="entry name" value="Pilin-like"/>
</dbReference>
<protein>
    <submittedName>
        <fullName evidence="2">MSHA pilin protein MshC</fullName>
    </submittedName>
</protein>
<feature type="transmembrane region" description="Helical" evidence="1">
    <location>
        <begin position="24"/>
        <end position="46"/>
    </location>
</feature>
<reference evidence="2 3" key="1">
    <citation type="journal article" date="2015" name="Stand. Genomic Sci.">
        <title>Genomic Encyclopedia of Bacterial and Archaeal Type Strains, Phase III: the genomes of soil and plant-associated and newly described type strains.</title>
        <authorList>
            <person name="Whitman W.B."/>
            <person name="Woyke T."/>
            <person name="Klenk H.P."/>
            <person name="Zhou Y."/>
            <person name="Lilburn T.G."/>
            <person name="Beck B.J."/>
            <person name="De Vos P."/>
            <person name="Vandamme P."/>
            <person name="Eisen J.A."/>
            <person name="Garrity G."/>
            <person name="Hugenholtz P."/>
            <person name="Kyrpides N.C."/>
        </authorList>
    </citation>
    <scope>NUCLEOTIDE SEQUENCE [LARGE SCALE GENOMIC DNA]</scope>
    <source>
        <strain evidence="2 3">CGMCC 1.10685</strain>
    </source>
</reference>
<dbReference type="SUPFAM" id="SSF54523">
    <property type="entry name" value="Pili subunits"/>
    <property type="match status" value="1"/>
</dbReference>
<keyword evidence="1" id="KW-1133">Transmembrane helix</keyword>
<proteinExistence type="predicted"/>
<evidence type="ECO:0000313" key="3">
    <source>
        <dbReference type="Proteomes" id="UP000315112"/>
    </source>
</evidence>
<dbReference type="Gene3D" id="3.30.700.10">
    <property type="entry name" value="Glycoprotein, Type 4 Pilin"/>
    <property type="match status" value="1"/>
</dbReference>
<gene>
    <name evidence="2" type="ORF">IP92_04656</name>
</gene>
<keyword evidence="1" id="KW-0472">Membrane</keyword>
<accession>A0A562PIA2</accession>
<evidence type="ECO:0000256" key="1">
    <source>
        <dbReference type="SAM" id="Phobius"/>
    </source>
</evidence>